<accession>A0A2G5K1D4</accession>
<evidence type="ECO:0000313" key="8">
    <source>
        <dbReference type="EMBL" id="PIB22823.1"/>
    </source>
</evidence>
<dbReference type="Gene3D" id="3.30.830.10">
    <property type="entry name" value="Metalloenzyme, LuxS/M16 peptidase-like"/>
    <property type="match status" value="2"/>
</dbReference>
<dbReference type="InterPro" id="IPR011249">
    <property type="entry name" value="Metalloenz_LuxS/M16"/>
</dbReference>
<dbReference type="InterPro" id="IPR007863">
    <property type="entry name" value="Peptidase_M16_C"/>
</dbReference>
<dbReference type="InterPro" id="IPR050361">
    <property type="entry name" value="MPP/UQCRC_Complex"/>
</dbReference>
<proteinExistence type="inferred from homology"/>
<feature type="domain" description="Peptidase M16 N-terminal" evidence="6">
    <location>
        <begin position="38"/>
        <end position="182"/>
    </location>
</feature>
<dbReference type="GO" id="GO:0006508">
    <property type="term" value="P:proteolysis"/>
    <property type="evidence" value="ECO:0007669"/>
    <property type="project" value="UniProtKB-KW"/>
</dbReference>
<feature type="signal peptide" evidence="5">
    <location>
        <begin position="1"/>
        <end position="21"/>
    </location>
</feature>
<dbReference type="PROSITE" id="PS00143">
    <property type="entry name" value="INSULINASE"/>
    <property type="match status" value="1"/>
</dbReference>
<evidence type="ECO:0000256" key="1">
    <source>
        <dbReference type="ARBA" id="ARBA00001947"/>
    </source>
</evidence>
<dbReference type="Proteomes" id="UP000231516">
    <property type="component" value="Unassembled WGS sequence"/>
</dbReference>
<sequence length="447" mass="49129">MNIRRLFVAMTMLIIPSVAIADNENVSTFTLDNGMQAVVIEDHRAPVVTHMVWYKVGAADEAPGKSGIAHFLEHLLFKGTDKMAAGEFSQIVAANGGSENAFTNQDYTGYFQRIAADRLPLMMELEADRMQGLKLTEAEVLPERDVIIEERNSRTESNPGALFSEHRTALMFDNHPYGIPVIGWMHEIAQLSREDALEFYKTYYAPNNAILIVAGDVEPDHVKELAQKYYGPLTPSTAIPERIRPIEPPHRAAVRTIFEDPRVRQPYVIRNYAATNRKAGDQKEAAALTMFVELFGGSGVTSFMGQRMQLDKKVSINQAAFYEGVSYDPHSLGIYAVPAPGVGLTALEAELDATIDAFLQEGVDVDHLARLKTQIAASEIYALDDQSGLARRYGEALTAGLTIADVQGWADALQAVTPDDIMNAARNVLNNKASVTGWLVADKESAK</sequence>
<dbReference type="Pfam" id="PF05193">
    <property type="entry name" value="Peptidase_M16_C"/>
    <property type="match status" value="1"/>
</dbReference>
<dbReference type="RefSeq" id="WP_099594602.1">
    <property type="nucleotide sequence ID" value="NZ_MDGM01000015.1"/>
</dbReference>
<keyword evidence="3" id="KW-0378">Hydrolase</keyword>
<reference evidence="8 9" key="1">
    <citation type="submission" date="2016-08" db="EMBL/GenBank/DDBJ databases">
        <title>Draft genome of Amylibacter sp. strain 4G11.</title>
        <authorList>
            <person name="Wong S.-K."/>
            <person name="Hamasaki K."/>
            <person name="Yoshizawa S."/>
        </authorList>
    </citation>
    <scope>NUCLEOTIDE SEQUENCE [LARGE SCALE GENOMIC DNA]</scope>
    <source>
        <strain evidence="8 9">4G11</strain>
    </source>
</reference>
<keyword evidence="5" id="KW-0732">Signal</keyword>
<comment type="cofactor">
    <cofactor evidence="1">
        <name>Zn(2+)</name>
        <dbReference type="ChEBI" id="CHEBI:29105"/>
    </cofactor>
</comment>
<evidence type="ECO:0000259" key="6">
    <source>
        <dbReference type="Pfam" id="PF00675"/>
    </source>
</evidence>
<dbReference type="SUPFAM" id="SSF63411">
    <property type="entry name" value="LuxS/MPP-like metallohydrolase"/>
    <property type="match status" value="2"/>
</dbReference>
<comment type="similarity">
    <text evidence="2 4">Belongs to the peptidase M16 family.</text>
</comment>
<dbReference type="OrthoDB" id="9811314at2"/>
<dbReference type="PANTHER" id="PTHR11851">
    <property type="entry name" value="METALLOPROTEASE"/>
    <property type="match status" value="1"/>
</dbReference>
<feature type="chain" id="PRO_5013653562" evidence="5">
    <location>
        <begin position="22"/>
        <end position="447"/>
    </location>
</feature>
<comment type="caution">
    <text evidence="8">The sequence shown here is derived from an EMBL/GenBank/DDBJ whole genome shotgun (WGS) entry which is preliminary data.</text>
</comment>
<organism evidence="8 9">
    <name type="scientific">Paramylibacter kogurei</name>
    <dbReference type="NCBI Taxonomy" id="1889778"/>
    <lineage>
        <taxon>Bacteria</taxon>
        <taxon>Pseudomonadati</taxon>
        <taxon>Pseudomonadota</taxon>
        <taxon>Alphaproteobacteria</taxon>
        <taxon>Rhodobacterales</taxon>
        <taxon>Paracoccaceae</taxon>
        <taxon>Paramylibacter</taxon>
    </lineage>
</organism>
<evidence type="ECO:0000259" key="7">
    <source>
        <dbReference type="Pfam" id="PF05193"/>
    </source>
</evidence>
<evidence type="ECO:0000256" key="3">
    <source>
        <dbReference type="ARBA" id="ARBA00023049"/>
    </source>
</evidence>
<dbReference type="InterPro" id="IPR001431">
    <property type="entry name" value="Pept_M16_Zn_BS"/>
</dbReference>
<gene>
    <name evidence="8" type="ORF">BFP76_09830</name>
</gene>
<dbReference type="PANTHER" id="PTHR11851:SF49">
    <property type="entry name" value="MITOCHONDRIAL-PROCESSING PEPTIDASE SUBUNIT ALPHA"/>
    <property type="match status" value="1"/>
</dbReference>
<evidence type="ECO:0000256" key="5">
    <source>
        <dbReference type="SAM" id="SignalP"/>
    </source>
</evidence>
<keyword evidence="8" id="KW-0645">Protease</keyword>
<evidence type="ECO:0000313" key="9">
    <source>
        <dbReference type="Proteomes" id="UP000231516"/>
    </source>
</evidence>
<keyword evidence="9" id="KW-1185">Reference proteome</keyword>
<dbReference type="Pfam" id="PF00675">
    <property type="entry name" value="Peptidase_M16"/>
    <property type="match status" value="1"/>
</dbReference>
<protein>
    <submittedName>
        <fullName evidence="8">Zinc protease</fullName>
    </submittedName>
</protein>
<dbReference type="EMBL" id="MDGM01000015">
    <property type="protein sequence ID" value="PIB22823.1"/>
    <property type="molecule type" value="Genomic_DNA"/>
</dbReference>
<feature type="domain" description="Peptidase M16 C-terminal" evidence="7">
    <location>
        <begin position="191"/>
        <end position="374"/>
    </location>
</feature>
<dbReference type="AlphaFoldDB" id="A0A2G5K1D4"/>
<evidence type="ECO:0000256" key="2">
    <source>
        <dbReference type="ARBA" id="ARBA00007261"/>
    </source>
</evidence>
<evidence type="ECO:0000256" key="4">
    <source>
        <dbReference type="RuleBase" id="RU004447"/>
    </source>
</evidence>
<dbReference type="InterPro" id="IPR011765">
    <property type="entry name" value="Pept_M16_N"/>
</dbReference>
<name>A0A2G5K1D4_9RHOB</name>
<dbReference type="GO" id="GO:0004222">
    <property type="term" value="F:metalloendopeptidase activity"/>
    <property type="evidence" value="ECO:0007669"/>
    <property type="project" value="InterPro"/>
</dbReference>
<keyword evidence="3" id="KW-0482">Metalloprotease</keyword>
<dbReference type="GO" id="GO:0046872">
    <property type="term" value="F:metal ion binding"/>
    <property type="evidence" value="ECO:0007669"/>
    <property type="project" value="InterPro"/>
</dbReference>